<evidence type="ECO:0000256" key="3">
    <source>
        <dbReference type="SAM" id="MobiDB-lite"/>
    </source>
</evidence>
<evidence type="ECO:0000313" key="6">
    <source>
        <dbReference type="Proteomes" id="UP001596098"/>
    </source>
</evidence>
<dbReference type="GO" id="GO:0016746">
    <property type="term" value="F:acyltransferase activity"/>
    <property type="evidence" value="ECO:0007669"/>
    <property type="project" value="UniProtKB-KW"/>
</dbReference>
<gene>
    <name evidence="5" type="ORF">ACFPWU_10505</name>
</gene>
<keyword evidence="1" id="KW-0808">Transferase</keyword>
<dbReference type="SMART" id="SM00563">
    <property type="entry name" value="PlsC"/>
    <property type="match status" value="1"/>
</dbReference>
<dbReference type="PANTHER" id="PTHR10434:SF55">
    <property type="entry name" value="POSSIBLE ACYLTRANSFERASE"/>
    <property type="match status" value="1"/>
</dbReference>
<dbReference type="PANTHER" id="PTHR10434">
    <property type="entry name" value="1-ACYL-SN-GLYCEROL-3-PHOSPHATE ACYLTRANSFERASE"/>
    <property type="match status" value="1"/>
</dbReference>
<keyword evidence="6" id="KW-1185">Reference proteome</keyword>
<feature type="domain" description="Phospholipid/glycerol acyltransferase" evidence="4">
    <location>
        <begin position="38"/>
        <end position="151"/>
    </location>
</feature>
<sequence length="293" mass="31705">MGEATYRAATTLGRALVRALDVDLRFEGLDNLPASGPAVIASTHVSYLDMWPLGLAARERGRFPRFLARHDVWQPVVGRAMTAMGHVPVDRAAPAAALLQARRLLEAGETVVVFPEAGISYSHTVRDLMRGTAALARDTGAPVVPAALWGVQRIYSVGRPEGGVLGGKEPGPDLTRGRCIDVVLGSPMPAVSPEAQREDLTAWTVGLGHRLTGMLEGLQLLERHRPAPGEHAPWYPAHLGGHAPDRDEARAWDNVPRHAISPVWGPRSEQPQEQVEPWQPERRHGSPLPPAHA</sequence>
<keyword evidence="2 5" id="KW-0012">Acyltransferase</keyword>
<organism evidence="5 6">
    <name type="scientific">Nocardioides yefusunii</name>
    <dbReference type="NCBI Taxonomy" id="2500546"/>
    <lineage>
        <taxon>Bacteria</taxon>
        <taxon>Bacillati</taxon>
        <taxon>Actinomycetota</taxon>
        <taxon>Actinomycetes</taxon>
        <taxon>Propionibacteriales</taxon>
        <taxon>Nocardioidaceae</taxon>
        <taxon>Nocardioides</taxon>
    </lineage>
</organism>
<evidence type="ECO:0000256" key="1">
    <source>
        <dbReference type="ARBA" id="ARBA00022679"/>
    </source>
</evidence>
<reference evidence="6" key="1">
    <citation type="journal article" date="2019" name="Int. J. Syst. Evol. Microbiol.">
        <title>The Global Catalogue of Microorganisms (GCM) 10K type strain sequencing project: providing services to taxonomists for standard genome sequencing and annotation.</title>
        <authorList>
            <consortium name="The Broad Institute Genomics Platform"/>
            <consortium name="The Broad Institute Genome Sequencing Center for Infectious Disease"/>
            <person name="Wu L."/>
            <person name="Ma J."/>
        </authorList>
    </citation>
    <scope>NUCLEOTIDE SEQUENCE [LARGE SCALE GENOMIC DNA]</scope>
    <source>
        <strain evidence="6">DFY28</strain>
    </source>
</reference>
<feature type="compositionally biased region" description="Low complexity" evidence="3">
    <location>
        <begin position="269"/>
        <end position="278"/>
    </location>
</feature>
<dbReference type="SUPFAM" id="SSF69593">
    <property type="entry name" value="Glycerol-3-phosphate (1)-acyltransferase"/>
    <property type="match status" value="1"/>
</dbReference>
<proteinExistence type="predicted"/>
<name>A0ABW1QX90_9ACTN</name>
<dbReference type="Proteomes" id="UP001596098">
    <property type="component" value="Unassembled WGS sequence"/>
</dbReference>
<comment type="caution">
    <text evidence="5">The sequence shown here is derived from an EMBL/GenBank/DDBJ whole genome shotgun (WGS) entry which is preliminary data.</text>
</comment>
<evidence type="ECO:0000256" key="2">
    <source>
        <dbReference type="ARBA" id="ARBA00023315"/>
    </source>
</evidence>
<dbReference type="Pfam" id="PF01553">
    <property type="entry name" value="Acyltransferase"/>
    <property type="match status" value="1"/>
</dbReference>
<evidence type="ECO:0000259" key="4">
    <source>
        <dbReference type="SMART" id="SM00563"/>
    </source>
</evidence>
<dbReference type="CDD" id="cd07989">
    <property type="entry name" value="LPLAT_AGPAT-like"/>
    <property type="match status" value="1"/>
</dbReference>
<protein>
    <submittedName>
        <fullName evidence="5">Lysophospholipid acyltransferase family protein</fullName>
    </submittedName>
</protein>
<accession>A0ABW1QX90</accession>
<dbReference type="RefSeq" id="WP_128221712.1">
    <property type="nucleotide sequence ID" value="NZ_CP034929.1"/>
</dbReference>
<feature type="region of interest" description="Disordered" evidence="3">
    <location>
        <begin position="253"/>
        <end position="293"/>
    </location>
</feature>
<dbReference type="InterPro" id="IPR002123">
    <property type="entry name" value="Plipid/glycerol_acylTrfase"/>
</dbReference>
<evidence type="ECO:0000313" key="5">
    <source>
        <dbReference type="EMBL" id="MFC6154086.1"/>
    </source>
</evidence>
<dbReference type="EMBL" id="JBHSQI010000005">
    <property type="protein sequence ID" value="MFC6154086.1"/>
    <property type="molecule type" value="Genomic_DNA"/>
</dbReference>